<dbReference type="InterPro" id="IPR020846">
    <property type="entry name" value="MFS_dom"/>
</dbReference>
<feature type="transmembrane region" description="Helical" evidence="6">
    <location>
        <begin position="278"/>
        <end position="302"/>
    </location>
</feature>
<feature type="transmembrane region" description="Helical" evidence="6">
    <location>
        <begin position="224"/>
        <end position="241"/>
    </location>
</feature>
<dbReference type="InterPro" id="IPR036259">
    <property type="entry name" value="MFS_trans_sf"/>
</dbReference>
<dbReference type="GO" id="GO:0000297">
    <property type="term" value="F:spermine transmembrane transporter activity"/>
    <property type="evidence" value="ECO:0007669"/>
    <property type="project" value="TreeGrafter"/>
</dbReference>
<feature type="transmembrane region" description="Helical" evidence="6">
    <location>
        <begin position="131"/>
        <end position="154"/>
    </location>
</feature>
<feature type="transmembrane region" description="Helical" evidence="6">
    <location>
        <begin position="188"/>
        <end position="212"/>
    </location>
</feature>
<sequence length="384" mass="41865">MSAFNSNPLPQQQQDAGVTATDVEKQVESDTTSSGDDSQQPQIAWDDPREMRNPRNWSTAMRILHTAIPCFLAFEITFATSITVPASTHIMQEFSVSRTRSILPLTLYTLGLGFGPLFMAPFSEVFGRKPLYAVSCTFLLAFLGGSSAATTFSALLACRFLAGTLGSAGIAVGAGTIADVWELGKGAAASLLFILGPFLGPTLGPLAGAYVLEDRDGDWRWTQYVLLMVGAPIWVGILLMRETSKSWILRKENGEPTVTLSRLGGLAKTAVMRPTEMLFTEIIVSSLALYTAYAYAMIFSYFASSSYVLQRYYGFNLRQVGLSFISVVIGYILAAFVYRFLDARCRMPAVRAGTATPEQRLYVALVGSVLIPVGLFCLYHNTHP</sequence>
<evidence type="ECO:0000313" key="8">
    <source>
        <dbReference type="EMBL" id="EFQ26921.1"/>
    </source>
</evidence>
<gene>
    <name evidence="8" type="ORF">GLRG_02092</name>
</gene>
<evidence type="ECO:0000259" key="7">
    <source>
        <dbReference type="PROSITE" id="PS50850"/>
    </source>
</evidence>
<proteinExistence type="predicted"/>
<protein>
    <submittedName>
        <fullName evidence="8">Major facilitator superfamily transporter</fullName>
    </submittedName>
</protein>
<feature type="transmembrane region" description="Helical" evidence="6">
    <location>
        <begin position="59"/>
        <end position="82"/>
    </location>
</feature>
<dbReference type="InterPro" id="IPR005829">
    <property type="entry name" value="Sugar_transporter_CS"/>
</dbReference>
<dbReference type="VEuPathDB" id="FungiDB:GLRG_02092"/>
<keyword evidence="4 6" id="KW-0472">Membrane</keyword>
<dbReference type="RefSeq" id="XP_008090941.1">
    <property type="nucleotide sequence ID" value="XM_008092750.1"/>
</dbReference>
<evidence type="ECO:0000256" key="2">
    <source>
        <dbReference type="ARBA" id="ARBA00022692"/>
    </source>
</evidence>
<dbReference type="PANTHER" id="PTHR23502:SF182">
    <property type="entry name" value="POLYAMINE TRANSPORTER, PUTATIVE-RELATED"/>
    <property type="match status" value="1"/>
</dbReference>
<dbReference type="GO" id="GO:0140115">
    <property type="term" value="P:export across plasma membrane"/>
    <property type="evidence" value="ECO:0007669"/>
    <property type="project" value="UniProtKB-ARBA"/>
</dbReference>
<keyword evidence="3 6" id="KW-1133">Transmembrane helix</keyword>
<feature type="transmembrane region" description="Helical" evidence="6">
    <location>
        <begin position="361"/>
        <end position="381"/>
    </location>
</feature>
<evidence type="ECO:0000313" key="9">
    <source>
        <dbReference type="Proteomes" id="UP000008782"/>
    </source>
</evidence>
<reference evidence="9" key="1">
    <citation type="journal article" date="2012" name="Nat. Genet.">
        <title>Lifestyle transitions in plant pathogenic Colletotrichum fungi deciphered by genome and transcriptome analyses.</title>
        <authorList>
            <person name="O'Connell R.J."/>
            <person name="Thon M.R."/>
            <person name="Hacquard S."/>
            <person name="Amyotte S.G."/>
            <person name="Kleemann J."/>
            <person name="Torres M.F."/>
            <person name="Damm U."/>
            <person name="Buiate E.A."/>
            <person name="Epstein L."/>
            <person name="Alkan N."/>
            <person name="Altmueller J."/>
            <person name="Alvarado-Balderrama L."/>
            <person name="Bauser C.A."/>
            <person name="Becker C."/>
            <person name="Birren B.W."/>
            <person name="Chen Z."/>
            <person name="Choi J."/>
            <person name="Crouch J.A."/>
            <person name="Duvick J.P."/>
            <person name="Farman M.A."/>
            <person name="Gan P."/>
            <person name="Heiman D."/>
            <person name="Henrissat B."/>
            <person name="Howard R.J."/>
            <person name="Kabbage M."/>
            <person name="Koch C."/>
            <person name="Kracher B."/>
            <person name="Kubo Y."/>
            <person name="Law A.D."/>
            <person name="Lebrun M.-H."/>
            <person name="Lee Y.-H."/>
            <person name="Miyara I."/>
            <person name="Moore N."/>
            <person name="Neumann U."/>
            <person name="Nordstroem K."/>
            <person name="Panaccione D.G."/>
            <person name="Panstruga R."/>
            <person name="Place M."/>
            <person name="Proctor R.H."/>
            <person name="Prusky D."/>
            <person name="Rech G."/>
            <person name="Reinhardt R."/>
            <person name="Rollins J.A."/>
            <person name="Rounsley S."/>
            <person name="Schardl C.L."/>
            <person name="Schwartz D.C."/>
            <person name="Shenoy N."/>
            <person name="Shirasu K."/>
            <person name="Sikhakolli U.R."/>
            <person name="Stueber K."/>
            <person name="Sukno S.A."/>
            <person name="Sweigard J.A."/>
            <person name="Takano Y."/>
            <person name="Takahara H."/>
            <person name="Trail F."/>
            <person name="van der Does H.C."/>
            <person name="Voll L.M."/>
            <person name="Will I."/>
            <person name="Young S."/>
            <person name="Zeng Q."/>
            <person name="Zhang J."/>
            <person name="Zhou S."/>
            <person name="Dickman M.B."/>
            <person name="Schulze-Lefert P."/>
            <person name="Ver Loren van Themaat E."/>
            <person name="Ma L.-J."/>
            <person name="Vaillancourt L.J."/>
        </authorList>
    </citation>
    <scope>NUCLEOTIDE SEQUENCE [LARGE SCALE GENOMIC DNA]</scope>
    <source>
        <strain evidence="9">M1.001 / M2 / FGSC 10212</strain>
    </source>
</reference>
<evidence type="ECO:0000256" key="6">
    <source>
        <dbReference type="SAM" id="Phobius"/>
    </source>
</evidence>
<dbReference type="PROSITE" id="PS50850">
    <property type="entry name" value="MFS"/>
    <property type="match status" value="1"/>
</dbReference>
<dbReference type="STRING" id="645133.E3Q7Q9"/>
<feature type="transmembrane region" description="Helical" evidence="6">
    <location>
        <begin position="322"/>
        <end position="341"/>
    </location>
</feature>
<dbReference type="InterPro" id="IPR011701">
    <property type="entry name" value="MFS"/>
</dbReference>
<dbReference type="GO" id="GO:0005886">
    <property type="term" value="C:plasma membrane"/>
    <property type="evidence" value="ECO:0007669"/>
    <property type="project" value="TreeGrafter"/>
</dbReference>
<name>E3Q7Q9_COLGM</name>
<dbReference type="Pfam" id="PF07690">
    <property type="entry name" value="MFS_1"/>
    <property type="match status" value="1"/>
</dbReference>
<dbReference type="Proteomes" id="UP000008782">
    <property type="component" value="Unassembled WGS sequence"/>
</dbReference>
<dbReference type="PROSITE" id="PS00216">
    <property type="entry name" value="SUGAR_TRANSPORT_1"/>
    <property type="match status" value="1"/>
</dbReference>
<evidence type="ECO:0000256" key="5">
    <source>
        <dbReference type="SAM" id="MobiDB-lite"/>
    </source>
</evidence>
<dbReference type="Gene3D" id="1.20.1720.10">
    <property type="entry name" value="Multidrug resistance protein D"/>
    <property type="match status" value="1"/>
</dbReference>
<keyword evidence="2 6" id="KW-0812">Transmembrane</keyword>
<evidence type="ECO:0000256" key="3">
    <source>
        <dbReference type="ARBA" id="ARBA00022989"/>
    </source>
</evidence>
<evidence type="ECO:0000256" key="1">
    <source>
        <dbReference type="ARBA" id="ARBA00004141"/>
    </source>
</evidence>
<dbReference type="GO" id="GO:0015606">
    <property type="term" value="F:spermidine transmembrane transporter activity"/>
    <property type="evidence" value="ECO:0007669"/>
    <property type="project" value="TreeGrafter"/>
</dbReference>
<dbReference type="OrthoDB" id="3936150at2759"/>
<evidence type="ECO:0000256" key="4">
    <source>
        <dbReference type="ARBA" id="ARBA00023136"/>
    </source>
</evidence>
<feature type="compositionally biased region" description="Polar residues" evidence="5">
    <location>
        <begin position="1"/>
        <end position="16"/>
    </location>
</feature>
<dbReference type="GeneID" id="24407457"/>
<feature type="region of interest" description="Disordered" evidence="5">
    <location>
        <begin position="1"/>
        <end position="51"/>
    </location>
</feature>
<dbReference type="eggNOG" id="KOG0255">
    <property type="taxonomic scope" value="Eukaryota"/>
</dbReference>
<feature type="transmembrane region" description="Helical" evidence="6">
    <location>
        <begin position="102"/>
        <end position="119"/>
    </location>
</feature>
<feature type="compositionally biased region" description="Low complexity" evidence="5">
    <location>
        <begin position="29"/>
        <end position="38"/>
    </location>
</feature>
<accession>E3Q7Q9</accession>
<feature type="transmembrane region" description="Helical" evidence="6">
    <location>
        <begin position="160"/>
        <end position="181"/>
    </location>
</feature>
<dbReference type="SUPFAM" id="SSF103473">
    <property type="entry name" value="MFS general substrate transporter"/>
    <property type="match status" value="1"/>
</dbReference>
<dbReference type="HOGENOM" id="CLU_008455_11_3_1"/>
<dbReference type="AlphaFoldDB" id="E3Q7Q9"/>
<dbReference type="PANTHER" id="PTHR23502">
    <property type="entry name" value="MAJOR FACILITATOR SUPERFAMILY"/>
    <property type="match status" value="1"/>
</dbReference>
<dbReference type="GO" id="GO:0042908">
    <property type="term" value="P:xenobiotic transport"/>
    <property type="evidence" value="ECO:0007669"/>
    <property type="project" value="UniProtKB-ARBA"/>
</dbReference>
<feature type="domain" description="Major facilitator superfamily (MFS) profile" evidence="7">
    <location>
        <begin position="65"/>
        <end position="384"/>
    </location>
</feature>
<keyword evidence="9" id="KW-1185">Reference proteome</keyword>
<comment type="subcellular location">
    <subcellularLocation>
        <location evidence="1">Membrane</location>
        <topology evidence="1">Multi-pass membrane protein</topology>
    </subcellularLocation>
</comment>
<organism evidence="9">
    <name type="scientific">Colletotrichum graminicola (strain M1.001 / M2 / FGSC 10212)</name>
    <name type="common">Maize anthracnose fungus</name>
    <name type="synonym">Glomerella graminicola</name>
    <dbReference type="NCBI Taxonomy" id="645133"/>
    <lineage>
        <taxon>Eukaryota</taxon>
        <taxon>Fungi</taxon>
        <taxon>Dikarya</taxon>
        <taxon>Ascomycota</taxon>
        <taxon>Pezizomycotina</taxon>
        <taxon>Sordariomycetes</taxon>
        <taxon>Hypocreomycetidae</taxon>
        <taxon>Glomerellales</taxon>
        <taxon>Glomerellaceae</taxon>
        <taxon>Colletotrichum</taxon>
        <taxon>Colletotrichum graminicola species complex</taxon>
    </lineage>
</organism>
<dbReference type="EMBL" id="GG697336">
    <property type="protein sequence ID" value="EFQ26921.1"/>
    <property type="molecule type" value="Genomic_DNA"/>
</dbReference>